<dbReference type="InterPro" id="IPR003961">
    <property type="entry name" value="FN3_dom"/>
</dbReference>
<comment type="caution">
    <text evidence="6">The sequence shown here is derived from an EMBL/GenBank/DDBJ whole genome shotgun (WGS) entry which is preliminary data.</text>
</comment>
<dbReference type="Gene3D" id="2.60.40.10">
    <property type="entry name" value="Immunoglobulins"/>
    <property type="match status" value="1"/>
</dbReference>
<dbReference type="Pfam" id="PF00395">
    <property type="entry name" value="SLH"/>
    <property type="match status" value="3"/>
</dbReference>
<feature type="domain" description="SLH" evidence="5">
    <location>
        <begin position="933"/>
        <end position="994"/>
    </location>
</feature>
<dbReference type="InterPro" id="IPR001119">
    <property type="entry name" value="SLH_dom"/>
</dbReference>
<dbReference type="PROSITE" id="PS51272">
    <property type="entry name" value="SLH"/>
    <property type="match status" value="2"/>
</dbReference>
<dbReference type="NCBIfam" id="TIGR02543">
    <property type="entry name" value="List_Bact_rpt"/>
    <property type="match status" value="1"/>
</dbReference>
<keyword evidence="7" id="KW-1185">Reference proteome</keyword>
<evidence type="ECO:0000313" key="6">
    <source>
        <dbReference type="EMBL" id="MDH8677383.1"/>
    </source>
</evidence>
<evidence type="ECO:0000313" key="7">
    <source>
        <dbReference type="Proteomes" id="UP001158045"/>
    </source>
</evidence>
<evidence type="ECO:0000256" key="2">
    <source>
        <dbReference type="ARBA" id="ARBA00022737"/>
    </source>
</evidence>
<dbReference type="Pfam" id="PF09479">
    <property type="entry name" value="Flg_new"/>
    <property type="match status" value="2"/>
</dbReference>
<reference evidence="6 7" key="1">
    <citation type="submission" date="2023-04" db="EMBL/GenBank/DDBJ databases">
        <title>Fusibacter bizertensis strain WBS, isolated from littoral bottom sediments of the Arctic seas - biochemical and genomic analysis.</title>
        <authorList>
            <person name="Brioukhanov A.L."/>
        </authorList>
    </citation>
    <scope>NUCLEOTIDE SEQUENCE [LARGE SCALE GENOMIC DNA]</scope>
    <source>
        <strain evidence="6 7">WBS</strain>
    </source>
</reference>
<dbReference type="InterPro" id="IPR042229">
    <property type="entry name" value="Listeria/Bacterioides_rpt_sf"/>
</dbReference>
<dbReference type="CDD" id="cd00063">
    <property type="entry name" value="FN3"/>
    <property type="match status" value="1"/>
</dbReference>
<evidence type="ECO:0000259" key="4">
    <source>
        <dbReference type="PROSITE" id="PS50853"/>
    </source>
</evidence>
<dbReference type="InterPro" id="IPR036116">
    <property type="entry name" value="FN3_sf"/>
</dbReference>
<dbReference type="PROSITE" id="PS50853">
    <property type="entry name" value="FN3"/>
    <property type="match status" value="1"/>
</dbReference>
<sequence length="994" mass="105968">MQKGFSLILLLIMVISTIPIGYGDVATYTLTYDGNTNTSGTAPISVDVDEGTSTTLAGAGDLDKIGYQFIGWNTLPDGTGTSYEAGASLTMPGENITLYARWSETYTVTYDGNGQTGGAIPTDANNYIEGATVTTKYADSLVKTGKTLIGWNTATDGSGTNYPRGSALMMPGANLTLYAQWRDPFVLANSAIRFGTGTETSVNANGSLLQPFYYDSVLGGGNWYPLTFGNYPLNYAIGISGDGANVWNALGTIAVDQALTNYALDLSGYTPTASDKGYGTIVVKGRLTIDSKDLDIERAYTLEENSRFISMKTKVTNVSGSDIENVRIWFGTQDDFVGNEDRPTKKRGNLVSGVFEVLLDKNNQASALEVSSGATGVLFYSPHATADTIIGSGLSMNIVTSTDPRTTGPTITSDNSYGIFVRVSDLANGESDEASVYYAAGELASLGDLASDLSDTASPVPGKPTSVTATAGNTQASVSFTAPTSIGDSAITGYTVTSTPGNVVATGTSSPIAITGLTNGTAYTFTVFATNGQGDGSLSDASNEVTPIAPTPTPSPEPDPEPTTTPPPKPVGVTIIVNGKEQSSGTVEIKENNDGTKDAAIDIDEETVNNRIDAIVAEATSNNRNLLEVPVTIKDADKLSVSLDGNIVDKLANNKFDMSIKSSGIEYKIPSEQLQIEKIMKEFDVNGETSDIVITFKINQVLTEKVNIIKTSATEKGFALVVPPVEFSIEVTSKSNPDQKVFINTFSQFVTRTIQIPEGVDPTQITTGIVYNEDGTFSHIPTVLFEVDGVYYAKLNSLTNSEYSVIWNPIQVNAVKGQWSEKYVNNMASRLVIQDPGNFDPKANITRGDYVEYLIKGAGLFRTGVAKDGIFTDVIGSGDQQDAIAVAVERGIISGYEDGTFKSSDLITREEAMTMSSSLLQYIIINHEELGKINTYEDSELVSDWAYDAVSNVLNRNVFNGRSASEIAPQSYLTYAEAATSIYNMLIQAEMISE</sequence>
<dbReference type="InterPro" id="IPR013378">
    <property type="entry name" value="InlB-like_B-rpt"/>
</dbReference>
<dbReference type="RefSeq" id="WP_281093195.1">
    <property type="nucleotide sequence ID" value="NZ_JARYZI010000002.1"/>
</dbReference>
<organism evidence="6 7">
    <name type="scientific">Fusibacter bizertensis</name>
    <dbReference type="NCBI Taxonomy" id="1488331"/>
    <lineage>
        <taxon>Bacteria</taxon>
        <taxon>Bacillati</taxon>
        <taxon>Bacillota</taxon>
        <taxon>Clostridia</taxon>
        <taxon>Eubacteriales</taxon>
        <taxon>Eubacteriales Family XII. Incertae Sedis</taxon>
        <taxon>Fusibacter</taxon>
    </lineage>
</organism>
<evidence type="ECO:0000256" key="1">
    <source>
        <dbReference type="ARBA" id="ARBA00004196"/>
    </source>
</evidence>
<feature type="domain" description="SLH" evidence="5">
    <location>
        <begin position="867"/>
        <end position="930"/>
    </location>
</feature>
<feature type="domain" description="Fibronectin type-III" evidence="4">
    <location>
        <begin position="460"/>
        <end position="551"/>
    </location>
</feature>
<feature type="region of interest" description="Disordered" evidence="3">
    <location>
        <begin position="535"/>
        <end position="569"/>
    </location>
</feature>
<dbReference type="InterPro" id="IPR013783">
    <property type="entry name" value="Ig-like_fold"/>
</dbReference>
<feature type="compositionally biased region" description="Pro residues" evidence="3">
    <location>
        <begin position="549"/>
        <end position="569"/>
    </location>
</feature>
<dbReference type="EMBL" id="JARYZI010000002">
    <property type="protein sequence ID" value="MDH8677383.1"/>
    <property type="molecule type" value="Genomic_DNA"/>
</dbReference>
<comment type="subcellular location">
    <subcellularLocation>
        <location evidence="1">Cell envelope</location>
    </subcellularLocation>
</comment>
<evidence type="ECO:0000259" key="5">
    <source>
        <dbReference type="PROSITE" id="PS51272"/>
    </source>
</evidence>
<dbReference type="SMART" id="SM00060">
    <property type="entry name" value="FN3"/>
    <property type="match status" value="1"/>
</dbReference>
<dbReference type="Gene3D" id="2.60.40.4270">
    <property type="entry name" value="Listeria-Bacteroides repeat domain"/>
    <property type="match status" value="2"/>
</dbReference>
<dbReference type="Proteomes" id="UP001158045">
    <property type="component" value="Unassembled WGS sequence"/>
</dbReference>
<accession>A0ABT6NAE3</accession>
<dbReference type="PANTHER" id="PTHR34720:SF9">
    <property type="entry name" value="BLR4714 PROTEIN"/>
    <property type="match status" value="1"/>
</dbReference>
<dbReference type="PANTHER" id="PTHR34720">
    <property type="entry name" value="MICROCYSTIN DEPENDENT PROTEIN"/>
    <property type="match status" value="1"/>
</dbReference>
<name>A0ABT6NAE3_9FIRM</name>
<dbReference type="Pfam" id="PF00041">
    <property type="entry name" value="fn3"/>
    <property type="match status" value="1"/>
</dbReference>
<protein>
    <submittedName>
        <fullName evidence="6">InlB B-repeat-containing protein</fullName>
    </submittedName>
</protein>
<keyword evidence="2" id="KW-0677">Repeat</keyword>
<dbReference type="SUPFAM" id="SSF49265">
    <property type="entry name" value="Fibronectin type III"/>
    <property type="match status" value="1"/>
</dbReference>
<gene>
    <name evidence="6" type="ORF">QE109_04440</name>
</gene>
<evidence type="ECO:0000256" key="3">
    <source>
        <dbReference type="SAM" id="MobiDB-lite"/>
    </source>
</evidence>
<proteinExistence type="predicted"/>